<feature type="region of interest" description="Disordered" evidence="8">
    <location>
        <begin position="145"/>
        <end position="168"/>
    </location>
</feature>
<keyword evidence="2" id="KW-0809">Transit peptide</keyword>
<evidence type="ECO:0000256" key="5">
    <source>
        <dbReference type="ARBA" id="ARBA00023274"/>
    </source>
</evidence>
<feature type="compositionally biased region" description="Basic and acidic residues" evidence="8">
    <location>
        <begin position="86"/>
        <end position="100"/>
    </location>
</feature>
<evidence type="ECO:0000256" key="6">
    <source>
        <dbReference type="ARBA" id="ARBA00033752"/>
    </source>
</evidence>
<sequence length="240" mass="26282">MICKSCRTSLLSRLQPQHTVALSASSCARQFPIHRSQFRNYSDGKPTVSATPPPPTPRQPAAADITIPSAISSATPGVSQPFSTPEEVHIDASTKKKPAAERPPSSCAAGTTLNGLNYFKNKPDVVALEDSEYPEWLWSLLDDAKKQSKSEGGVDPSTLNKKQRKRYEKKMAARAATLPPKIPAHHHATDITPAPYNRGDQEADLLSMAAESLEKRSEITKSAREARRKAIREDNFLRGL</sequence>
<dbReference type="GO" id="GO:0003735">
    <property type="term" value="F:structural constituent of ribosome"/>
    <property type="evidence" value="ECO:0007669"/>
    <property type="project" value="TreeGrafter"/>
</dbReference>
<dbReference type="OrthoDB" id="10252718at2759"/>
<dbReference type="GO" id="GO:0005762">
    <property type="term" value="C:mitochondrial large ribosomal subunit"/>
    <property type="evidence" value="ECO:0007669"/>
    <property type="project" value="TreeGrafter"/>
</dbReference>
<organism evidence="9 10">
    <name type="scientific">Aspergillus avenaceus</name>
    <dbReference type="NCBI Taxonomy" id="36643"/>
    <lineage>
        <taxon>Eukaryota</taxon>
        <taxon>Fungi</taxon>
        <taxon>Dikarya</taxon>
        <taxon>Ascomycota</taxon>
        <taxon>Pezizomycotina</taxon>
        <taxon>Eurotiomycetes</taxon>
        <taxon>Eurotiomycetidae</taxon>
        <taxon>Eurotiales</taxon>
        <taxon>Aspergillaceae</taxon>
        <taxon>Aspergillus</taxon>
        <taxon>Aspergillus subgen. Circumdati</taxon>
    </lineage>
</organism>
<keyword evidence="4" id="KW-0496">Mitochondrion</keyword>
<proteinExistence type="inferred from homology"/>
<evidence type="ECO:0000256" key="4">
    <source>
        <dbReference type="ARBA" id="ARBA00023128"/>
    </source>
</evidence>
<evidence type="ECO:0000256" key="1">
    <source>
        <dbReference type="ARBA" id="ARBA00004173"/>
    </source>
</evidence>
<dbReference type="InterPro" id="IPR013870">
    <property type="entry name" value="Ribosomal_mL54"/>
</dbReference>
<keyword evidence="3 9" id="KW-0689">Ribosomal protein</keyword>
<evidence type="ECO:0000256" key="2">
    <source>
        <dbReference type="ARBA" id="ARBA00022946"/>
    </source>
</evidence>
<feature type="compositionally biased region" description="Polar residues" evidence="8">
    <location>
        <begin position="69"/>
        <end position="83"/>
    </location>
</feature>
<feature type="region of interest" description="Disordered" evidence="8">
    <location>
        <begin position="38"/>
        <end position="114"/>
    </location>
</feature>
<dbReference type="EMBL" id="ML742509">
    <property type="protein sequence ID" value="KAE8144474.1"/>
    <property type="molecule type" value="Genomic_DNA"/>
</dbReference>
<dbReference type="Pfam" id="PF08561">
    <property type="entry name" value="Ribosomal_L37"/>
    <property type="match status" value="1"/>
</dbReference>
<keyword evidence="10" id="KW-1185">Reference proteome</keyword>
<dbReference type="AlphaFoldDB" id="A0A5N6TDM1"/>
<evidence type="ECO:0000256" key="7">
    <source>
        <dbReference type="ARBA" id="ARBA00035179"/>
    </source>
</evidence>
<dbReference type="PROSITE" id="PS51257">
    <property type="entry name" value="PROKAR_LIPOPROTEIN"/>
    <property type="match status" value="1"/>
</dbReference>
<evidence type="ECO:0000256" key="3">
    <source>
        <dbReference type="ARBA" id="ARBA00022980"/>
    </source>
</evidence>
<protein>
    <recommendedName>
        <fullName evidence="7">Large ribosomal subunit protein mL54</fullName>
    </recommendedName>
</protein>
<evidence type="ECO:0000313" key="9">
    <source>
        <dbReference type="EMBL" id="KAE8144474.1"/>
    </source>
</evidence>
<evidence type="ECO:0000313" key="10">
    <source>
        <dbReference type="Proteomes" id="UP000325780"/>
    </source>
</evidence>
<reference evidence="9 10" key="1">
    <citation type="submission" date="2019-04" db="EMBL/GenBank/DDBJ databases">
        <title>Friends and foes A comparative genomics study of 23 Aspergillus species from section Flavi.</title>
        <authorList>
            <consortium name="DOE Joint Genome Institute"/>
            <person name="Kjaerbolling I."/>
            <person name="Vesth T."/>
            <person name="Frisvad J.C."/>
            <person name="Nybo J.L."/>
            <person name="Theobald S."/>
            <person name="Kildgaard S."/>
            <person name="Isbrandt T."/>
            <person name="Kuo A."/>
            <person name="Sato A."/>
            <person name="Lyhne E.K."/>
            <person name="Kogle M.E."/>
            <person name="Wiebenga A."/>
            <person name="Kun R.S."/>
            <person name="Lubbers R.J."/>
            <person name="Makela M.R."/>
            <person name="Barry K."/>
            <person name="Chovatia M."/>
            <person name="Clum A."/>
            <person name="Daum C."/>
            <person name="Haridas S."/>
            <person name="He G."/>
            <person name="LaButti K."/>
            <person name="Lipzen A."/>
            <person name="Mondo S."/>
            <person name="Riley R."/>
            <person name="Salamov A."/>
            <person name="Simmons B.A."/>
            <person name="Magnuson J.K."/>
            <person name="Henrissat B."/>
            <person name="Mortensen U.H."/>
            <person name="Larsen T.O."/>
            <person name="Devries R.P."/>
            <person name="Grigoriev I.V."/>
            <person name="Machida M."/>
            <person name="Baker S.E."/>
            <person name="Andersen M.R."/>
        </authorList>
    </citation>
    <scope>NUCLEOTIDE SEQUENCE [LARGE SCALE GENOMIC DNA]</scope>
    <source>
        <strain evidence="9 10">IBT 18842</strain>
    </source>
</reference>
<comment type="similarity">
    <text evidence="6">Belongs to the mitochondrion-specific ribosomal protein mL54 family.</text>
</comment>
<comment type="subcellular location">
    <subcellularLocation>
        <location evidence="1">Mitochondrion</location>
    </subcellularLocation>
</comment>
<dbReference type="PANTHER" id="PTHR28595:SF1">
    <property type="entry name" value="LARGE RIBOSOMAL SUBUNIT PROTEIN ML54"/>
    <property type="match status" value="1"/>
</dbReference>
<evidence type="ECO:0000256" key="8">
    <source>
        <dbReference type="SAM" id="MobiDB-lite"/>
    </source>
</evidence>
<accession>A0A5N6TDM1</accession>
<dbReference type="Proteomes" id="UP000325780">
    <property type="component" value="Unassembled WGS sequence"/>
</dbReference>
<gene>
    <name evidence="9" type="ORF">BDV25DRAFT_93022</name>
</gene>
<name>A0A5N6TDM1_ASPAV</name>
<dbReference type="PANTHER" id="PTHR28595">
    <property type="entry name" value="39S RIBOSOMAL PROTEIN L54, MITOCHONDRIAL"/>
    <property type="match status" value="1"/>
</dbReference>
<keyword evidence="5" id="KW-0687">Ribonucleoprotein</keyword>